<feature type="signal peptide" evidence="2">
    <location>
        <begin position="1"/>
        <end position="18"/>
    </location>
</feature>
<dbReference type="OrthoDB" id="6629392at2759"/>
<proteinExistence type="predicted"/>
<feature type="compositionally biased region" description="Gly residues" evidence="1">
    <location>
        <begin position="68"/>
        <end position="85"/>
    </location>
</feature>
<evidence type="ECO:0000313" key="4">
    <source>
        <dbReference type="Proteomes" id="UP000494165"/>
    </source>
</evidence>
<evidence type="ECO:0000256" key="1">
    <source>
        <dbReference type="SAM" id="MobiDB-lite"/>
    </source>
</evidence>
<dbReference type="AlphaFoldDB" id="A0A8S1E9T9"/>
<keyword evidence="4" id="KW-1185">Reference proteome</keyword>
<keyword evidence="2" id="KW-0732">Signal</keyword>
<feature type="compositionally biased region" description="Polar residues" evidence="1">
    <location>
        <begin position="162"/>
        <end position="176"/>
    </location>
</feature>
<feature type="region of interest" description="Disordered" evidence="1">
    <location>
        <begin position="51"/>
        <end position="85"/>
    </location>
</feature>
<accession>A0A8S1E9T9</accession>
<organism evidence="3 4">
    <name type="scientific">Cloeon dipterum</name>
    <dbReference type="NCBI Taxonomy" id="197152"/>
    <lineage>
        <taxon>Eukaryota</taxon>
        <taxon>Metazoa</taxon>
        <taxon>Ecdysozoa</taxon>
        <taxon>Arthropoda</taxon>
        <taxon>Hexapoda</taxon>
        <taxon>Insecta</taxon>
        <taxon>Pterygota</taxon>
        <taxon>Palaeoptera</taxon>
        <taxon>Ephemeroptera</taxon>
        <taxon>Pisciforma</taxon>
        <taxon>Baetidae</taxon>
        <taxon>Cloeon</taxon>
    </lineage>
</organism>
<name>A0A8S1E9T9_9INSE</name>
<dbReference type="EMBL" id="CADEPI010000523">
    <property type="protein sequence ID" value="CAB3386963.1"/>
    <property type="molecule type" value="Genomic_DNA"/>
</dbReference>
<feature type="region of interest" description="Disordered" evidence="1">
    <location>
        <begin position="162"/>
        <end position="184"/>
    </location>
</feature>
<evidence type="ECO:0000313" key="3">
    <source>
        <dbReference type="EMBL" id="CAB3386963.1"/>
    </source>
</evidence>
<comment type="caution">
    <text evidence="3">The sequence shown here is derived from an EMBL/GenBank/DDBJ whole genome shotgun (WGS) entry which is preliminary data.</text>
</comment>
<protein>
    <submittedName>
        <fullName evidence="3">Uncharacterized protein</fullName>
    </submittedName>
</protein>
<gene>
    <name evidence="3" type="ORF">CLODIP_2_CD09728</name>
</gene>
<evidence type="ECO:0000256" key="2">
    <source>
        <dbReference type="SAM" id="SignalP"/>
    </source>
</evidence>
<sequence length="184" mass="18357">MHLSALLLLVCATAFVTAAPVDKSVVSVASQPELKPEQLPVDGASLVREKRQFGGGGRRNNGFRGRPNAGGFGGPGFGGPGFGGPGFGAPSFGSSAANAQAQAFNAGNFGASHAGTQTQGFQVGPNGITGGFGQSVAQNYDIGGYKINVAASDTLSFNNNQASRGGSNAVTITGPNGQRIPFNG</sequence>
<reference evidence="3 4" key="1">
    <citation type="submission" date="2020-04" db="EMBL/GenBank/DDBJ databases">
        <authorList>
            <person name="Alioto T."/>
            <person name="Alioto T."/>
            <person name="Gomez Garrido J."/>
        </authorList>
    </citation>
    <scope>NUCLEOTIDE SEQUENCE [LARGE SCALE GENOMIC DNA]</scope>
</reference>
<dbReference type="Proteomes" id="UP000494165">
    <property type="component" value="Unassembled WGS sequence"/>
</dbReference>
<feature type="chain" id="PRO_5035721144" evidence="2">
    <location>
        <begin position="19"/>
        <end position="184"/>
    </location>
</feature>